<dbReference type="EMBL" id="JAOTOJ010000008">
    <property type="protein sequence ID" value="KAK9396937.1"/>
    <property type="molecule type" value="Genomic_DNA"/>
</dbReference>
<keyword evidence="2" id="KW-1185">Reference proteome</keyword>
<evidence type="ECO:0000313" key="1">
    <source>
        <dbReference type="EMBL" id="KAK9396937.1"/>
    </source>
</evidence>
<name>A0AAW1B548_CROAD</name>
<sequence length="28" mass="3230">MTTKIGFRHLCSPLMLLMPSHSNRSKRS</sequence>
<gene>
    <name evidence="1" type="ORF">NXF25_020298</name>
</gene>
<accession>A0AAW1B548</accession>
<proteinExistence type="predicted"/>
<comment type="caution">
    <text evidence="1">The sequence shown here is derived from an EMBL/GenBank/DDBJ whole genome shotgun (WGS) entry which is preliminary data.</text>
</comment>
<dbReference type="AlphaFoldDB" id="A0AAW1B548"/>
<protein>
    <submittedName>
        <fullName evidence="1">Uncharacterized protein</fullName>
    </submittedName>
</protein>
<evidence type="ECO:0000313" key="2">
    <source>
        <dbReference type="Proteomes" id="UP001474421"/>
    </source>
</evidence>
<organism evidence="1 2">
    <name type="scientific">Crotalus adamanteus</name>
    <name type="common">Eastern diamondback rattlesnake</name>
    <dbReference type="NCBI Taxonomy" id="8729"/>
    <lineage>
        <taxon>Eukaryota</taxon>
        <taxon>Metazoa</taxon>
        <taxon>Chordata</taxon>
        <taxon>Craniata</taxon>
        <taxon>Vertebrata</taxon>
        <taxon>Euteleostomi</taxon>
        <taxon>Lepidosauria</taxon>
        <taxon>Squamata</taxon>
        <taxon>Bifurcata</taxon>
        <taxon>Unidentata</taxon>
        <taxon>Episquamata</taxon>
        <taxon>Toxicofera</taxon>
        <taxon>Serpentes</taxon>
        <taxon>Colubroidea</taxon>
        <taxon>Viperidae</taxon>
        <taxon>Crotalinae</taxon>
        <taxon>Crotalus</taxon>
    </lineage>
</organism>
<dbReference type="Proteomes" id="UP001474421">
    <property type="component" value="Unassembled WGS sequence"/>
</dbReference>
<reference evidence="1 2" key="1">
    <citation type="journal article" date="2024" name="Proc. Natl. Acad. Sci. U.S.A.">
        <title>The genetic regulatory architecture and epigenomic basis for age-related changes in rattlesnake venom.</title>
        <authorList>
            <person name="Hogan M.P."/>
            <person name="Holding M.L."/>
            <person name="Nystrom G.S."/>
            <person name="Colston T.J."/>
            <person name="Bartlett D.A."/>
            <person name="Mason A.J."/>
            <person name="Ellsworth S.A."/>
            <person name="Rautsaw R.M."/>
            <person name="Lawrence K.C."/>
            <person name="Strickland J.L."/>
            <person name="He B."/>
            <person name="Fraser P."/>
            <person name="Margres M.J."/>
            <person name="Gilbert D.M."/>
            <person name="Gibbs H.L."/>
            <person name="Parkinson C.L."/>
            <person name="Rokyta D.R."/>
        </authorList>
    </citation>
    <scope>NUCLEOTIDE SEQUENCE [LARGE SCALE GENOMIC DNA]</scope>
    <source>
        <strain evidence="1">DRR0105</strain>
    </source>
</reference>